<dbReference type="EMBL" id="BJHW01000002">
    <property type="protein sequence ID" value="GDY59432.1"/>
    <property type="molecule type" value="Genomic_DNA"/>
</dbReference>
<protein>
    <recommendedName>
        <fullName evidence="1">[Acyl-carrier-protein] S-malonyltransferase-like inserted helical domain-containing protein</fullName>
    </recommendedName>
</protein>
<dbReference type="Pfam" id="PF21607">
    <property type="entry name" value="FabD_helical_ins"/>
    <property type="match status" value="1"/>
</dbReference>
<dbReference type="InterPro" id="IPR049489">
    <property type="entry name" value="FabD-like_helical_ins"/>
</dbReference>
<feature type="domain" description="[Acyl-carrier-protein] S-malonyltransferase-like inserted helical" evidence="1">
    <location>
        <begin position="1"/>
        <end position="25"/>
    </location>
</feature>
<accession>A0A4D4LDS4</accession>
<proteinExistence type="predicted"/>
<sequence>MVFRWYLGMSVRWAIRGDAERVRDYQVWCGPAMGAFNRWAENSHLFPAANRTVVEVAEQLMHGAAYLFRLRQLHAGGAVLPASLNDYRPAPLPN</sequence>
<keyword evidence="3" id="KW-1185">Reference proteome</keyword>
<organism evidence="2 3">
    <name type="scientific">Streptomyces violaceusniger</name>
    <dbReference type="NCBI Taxonomy" id="68280"/>
    <lineage>
        <taxon>Bacteria</taxon>
        <taxon>Bacillati</taxon>
        <taxon>Actinomycetota</taxon>
        <taxon>Actinomycetes</taxon>
        <taxon>Kitasatosporales</taxon>
        <taxon>Streptomycetaceae</taxon>
        <taxon>Streptomyces</taxon>
        <taxon>Streptomyces violaceusniger group</taxon>
    </lineage>
</organism>
<dbReference type="AlphaFoldDB" id="A0A4D4LDS4"/>
<name>A0A4D4LDS4_STRVO</name>
<evidence type="ECO:0000313" key="3">
    <source>
        <dbReference type="Proteomes" id="UP000301309"/>
    </source>
</evidence>
<evidence type="ECO:0000313" key="2">
    <source>
        <dbReference type="EMBL" id="GDY59432.1"/>
    </source>
</evidence>
<evidence type="ECO:0000259" key="1">
    <source>
        <dbReference type="Pfam" id="PF21607"/>
    </source>
</evidence>
<comment type="caution">
    <text evidence="2">The sequence shown here is derived from an EMBL/GenBank/DDBJ whole genome shotgun (WGS) entry which is preliminary data.</text>
</comment>
<dbReference type="Proteomes" id="UP000301309">
    <property type="component" value="Unassembled WGS sequence"/>
</dbReference>
<reference evidence="2 3" key="1">
    <citation type="journal article" date="2020" name="Int. J. Syst. Evol. Microbiol.">
        <title>Reclassification of Streptomyces castelarensis and Streptomyces sporoclivatus as later heterotypic synonyms of Streptomyces antimycoticus.</title>
        <authorList>
            <person name="Komaki H."/>
            <person name="Tamura T."/>
        </authorList>
    </citation>
    <scope>NUCLEOTIDE SEQUENCE [LARGE SCALE GENOMIC DNA]</scope>
    <source>
        <strain evidence="2 3">NBRC 13459</strain>
    </source>
</reference>
<gene>
    <name evidence="2" type="ORF">SVIO_100550</name>
</gene>